<keyword evidence="8" id="KW-1185">Reference proteome</keyword>
<dbReference type="InterPro" id="IPR001851">
    <property type="entry name" value="ABC_transp_permease"/>
</dbReference>
<dbReference type="OrthoDB" id="9784538at2"/>
<sequence>MKRHTQEIAIAAANVLLLLLLAFTVQGFFTGENLADLFLANMPAMLIALGMTAVIVTAQIDISIGSIFALCSIVAGVTAKAGAPAPVFLLAAILTGAACGALNGALTAWVRIPSIVVTLGTMVALRDGLRWATQGAWVGGLPASFVRFGLASHTYTASVFILTALMTAGFAWALRNLRVGRAIFATGSNAVAAQQMGMNTQRVVFGVFVLTGALTGLAATLNAVRFQQVPSNSGLGMELKVIAAVAVGGAAITGGSATIMGTVLGVILLGIIGPALTFLGVSAYWEKALQGAIILVAVSFHALSQYRRKRSTEVALG</sequence>
<dbReference type="Pfam" id="PF02653">
    <property type="entry name" value="BPD_transp_2"/>
    <property type="match status" value="1"/>
</dbReference>
<evidence type="ECO:0000256" key="2">
    <source>
        <dbReference type="ARBA" id="ARBA00022475"/>
    </source>
</evidence>
<dbReference type="PANTHER" id="PTHR32196">
    <property type="entry name" value="ABC TRANSPORTER PERMEASE PROTEIN YPHD-RELATED-RELATED"/>
    <property type="match status" value="1"/>
</dbReference>
<evidence type="ECO:0000256" key="3">
    <source>
        <dbReference type="ARBA" id="ARBA00022692"/>
    </source>
</evidence>
<dbReference type="RefSeq" id="WP_083345952.1">
    <property type="nucleotide sequence ID" value="NZ_LT629690.1"/>
</dbReference>
<gene>
    <name evidence="7" type="ORF">SAMN05444167_3118</name>
</gene>
<feature type="transmembrane region" description="Helical" evidence="6">
    <location>
        <begin position="87"/>
        <end position="110"/>
    </location>
</feature>
<evidence type="ECO:0000256" key="6">
    <source>
        <dbReference type="SAM" id="Phobius"/>
    </source>
</evidence>
<reference evidence="7 8" key="1">
    <citation type="submission" date="2016-10" db="EMBL/GenBank/DDBJ databases">
        <authorList>
            <person name="de Groot N.N."/>
        </authorList>
    </citation>
    <scope>NUCLEOTIDE SEQUENCE [LARGE SCALE GENOMIC DNA]</scope>
    <source>
        <strain evidence="7 8">GAS232</strain>
    </source>
</reference>
<keyword evidence="5 6" id="KW-0472">Membrane</keyword>
<dbReference type="GO" id="GO:0022857">
    <property type="term" value="F:transmembrane transporter activity"/>
    <property type="evidence" value="ECO:0007669"/>
    <property type="project" value="InterPro"/>
</dbReference>
<keyword evidence="3 6" id="KW-0812">Transmembrane</keyword>
<feature type="transmembrane region" description="Helical" evidence="6">
    <location>
        <begin position="241"/>
        <end position="259"/>
    </location>
</feature>
<comment type="subcellular location">
    <subcellularLocation>
        <location evidence="1">Cell membrane</location>
        <topology evidence="1">Multi-pass membrane protein</topology>
    </subcellularLocation>
</comment>
<dbReference type="AlphaFoldDB" id="A0A1G7NEU8"/>
<feature type="transmembrane region" description="Helical" evidence="6">
    <location>
        <begin position="291"/>
        <end position="307"/>
    </location>
</feature>
<accession>A0A1G7NEU8</accession>
<dbReference type="PANTHER" id="PTHR32196:SF72">
    <property type="entry name" value="RIBOSE IMPORT PERMEASE PROTEIN RBSC"/>
    <property type="match status" value="1"/>
</dbReference>
<dbReference type="GO" id="GO:0005886">
    <property type="term" value="C:plasma membrane"/>
    <property type="evidence" value="ECO:0007669"/>
    <property type="project" value="UniProtKB-SubCell"/>
</dbReference>
<keyword evidence="2" id="KW-1003">Cell membrane</keyword>
<evidence type="ECO:0000256" key="5">
    <source>
        <dbReference type="ARBA" id="ARBA00023136"/>
    </source>
</evidence>
<evidence type="ECO:0000256" key="1">
    <source>
        <dbReference type="ARBA" id="ARBA00004651"/>
    </source>
</evidence>
<proteinExistence type="predicted"/>
<dbReference type="Proteomes" id="UP000182427">
    <property type="component" value="Chromosome I"/>
</dbReference>
<organism evidence="7 8">
    <name type="scientific">Terriglobus roseus</name>
    <dbReference type="NCBI Taxonomy" id="392734"/>
    <lineage>
        <taxon>Bacteria</taxon>
        <taxon>Pseudomonadati</taxon>
        <taxon>Acidobacteriota</taxon>
        <taxon>Terriglobia</taxon>
        <taxon>Terriglobales</taxon>
        <taxon>Acidobacteriaceae</taxon>
        <taxon>Terriglobus</taxon>
    </lineage>
</organism>
<evidence type="ECO:0000313" key="8">
    <source>
        <dbReference type="Proteomes" id="UP000182427"/>
    </source>
</evidence>
<name>A0A1G7NEU8_9BACT</name>
<evidence type="ECO:0000313" key="7">
    <source>
        <dbReference type="EMBL" id="SDF72486.1"/>
    </source>
</evidence>
<keyword evidence="4 6" id="KW-1133">Transmembrane helix</keyword>
<dbReference type="CDD" id="cd06579">
    <property type="entry name" value="TM_PBP1_transp_AraH_like"/>
    <property type="match status" value="1"/>
</dbReference>
<feature type="transmembrane region" description="Helical" evidence="6">
    <location>
        <begin position="155"/>
        <end position="174"/>
    </location>
</feature>
<feature type="transmembrane region" description="Helical" evidence="6">
    <location>
        <begin position="266"/>
        <end position="285"/>
    </location>
</feature>
<dbReference type="EMBL" id="LT629690">
    <property type="protein sequence ID" value="SDF72486.1"/>
    <property type="molecule type" value="Genomic_DNA"/>
</dbReference>
<feature type="transmembrane region" description="Helical" evidence="6">
    <location>
        <begin position="203"/>
        <end position="221"/>
    </location>
</feature>
<protein>
    <submittedName>
        <fullName evidence="7">Monosaccharide ABC transporter membrane protein, CUT2 family</fullName>
    </submittedName>
</protein>
<feature type="transmembrane region" description="Helical" evidence="6">
    <location>
        <begin position="63"/>
        <end position="81"/>
    </location>
</feature>
<evidence type="ECO:0000256" key="4">
    <source>
        <dbReference type="ARBA" id="ARBA00022989"/>
    </source>
</evidence>